<feature type="transmembrane region" description="Helical" evidence="1">
    <location>
        <begin position="105"/>
        <end position="123"/>
    </location>
</feature>
<dbReference type="EMBL" id="CP092620">
    <property type="protein sequence ID" value="UMM14511.1"/>
    <property type="molecule type" value="Genomic_DNA"/>
</dbReference>
<accession>A0AAE9E5G2</accession>
<keyword evidence="1" id="KW-0812">Transmembrane</keyword>
<dbReference type="Proteomes" id="UP000829354">
    <property type="component" value="Chromosome I"/>
</dbReference>
<proteinExistence type="predicted"/>
<evidence type="ECO:0000313" key="3">
    <source>
        <dbReference type="Proteomes" id="UP000829354"/>
    </source>
</evidence>
<organism evidence="2 3">
    <name type="scientific">Caenorhabditis briggsae</name>
    <dbReference type="NCBI Taxonomy" id="6238"/>
    <lineage>
        <taxon>Eukaryota</taxon>
        <taxon>Metazoa</taxon>
        <taxon>Ecdysozoa</taxon>
        <taxon>Nematoda</taxon>
        <taxon>Chromadorea</taxon>
        <taxon>Rhabditida</taxon>
        <taxon>Rhabditina</taxon>
        <taxon>Rhabditomorpha</taxon>
        <taxon>Rhabditoidea</taxon>
        <taxon>Rhabditidae</taxon>
        <taxon>Peloderinae</taxon>
        <taxon>Caenorhabditis</taxon>
    </lineage>
</organism>
<reference evidence="2 3" key="1">
    <citation type="submission" date="2022-04" db="EMBL/GenBank/DDBJ databases">
        <title>Chromosome-level reference genomes for two strains of Caenorhabditis briggsae: an improved platform for comparative genomics.</title>
        <authorList>
            <person name="Stevens L."/>
            <person name="Andersen E."/>
        </authorList>
    </citation>
    <scope>NUCLEOTIDE SEQUENCE [LARGE SCALE GENOMIC DNA]</scope>
    <source>
        <strain evidence="2">VX34</strain>
        <tissue evidence="2">Whole-organism</tissue>
    </source>
</reference>
<sequence length="240" mass="27713">MSASPIDVFSTDSSGCGYTRIFTFPHLIKQVGNESWSQRSTMVMIQDSSSSQMREKRPYGQTQTTPKFVFGKLHINHTMKAIAAIGMVVILLLVGLLYLKFKKAMFVLLVPTTVSVLTVIAIVSKRHRFVWPVVAISMFHVILSCYALLIFSFYFFFKPFYILMISNWMFDTMHNDKNAAFYLQSLAMYTFLTVFMLFNAWQAHVGIHFIEHIHAEREDNDSEPRQIHQPTIVTVNKPMY</sequence>
<dbReference type="AlphaFoldDB" id="A0AAE9E5G2"/>
<keyword evidence="1" id="KW-0472">Membrane</keyword>
<keyword evidence="1" id="KW-1133">Transmembrane helix</keyword>
<evidence type="ECO:0000313" key="2">
    <source>
        <dbReference type="EMBL" id="UMM14511.1"/>
    </source>
</evidence>
<name>A0AAE9E5G2_CAEBR</name>
<keyword evidence="3" id="KW-1185">Reference proteome</keyword>
<feature type="transmembrane region" description="Helical" evidence="1">
    <location>
        <begin position="130"/>
        <end position="157"/>
    </location>
</feature>
<evidence type="ECO:0000256" key="1">
    <source>
        <dbReference type="SAM" id="Phobius"/>
    </source>
</evidence>
<feature type="transmembrane region" description="Helical" evidence="1">
    <location>
        <begin position="179"/>
        <end position="198"/>
    </location>
</feature>
<protein>
    <submittedName>
        <fullName evidence="2">Uncharacterized protein</fullName>
    </submittedName>
</protein>
<gene>
    <name evidence="2" type="ORF">L5515_002288</name>
</gene>
<feature type="transmembrane region" description="Helical" evidence="1">
    <location>
        <begin position="81"/>
        <end position="99"/>
    </location>
</feature>